<name>A0A0K9GNN4_9BACI</name>
<dbReference type="STRING" id="1679170.AC625_01060"/>
<dbReference type="AlphaFoldDB" id="A0A0K9GNN4"/>
<dbReference type="EMBL" id="LFZW01000001">
    <property type="protein sequence ID" value="KMY48294.1"/>
    <property type="molecule type" value="Genomic_DNA"/>
</dbReference>
<evidence type="ECO:0000313" key="2">
    <source>
        <dbReference type="Proteomes" id="UP000037146"/>
    </source>
</evidence>
<evidence type="ECO:0008006" key="3">
    <source>
        <dbReference type="Google" id="ProtNLM"/>
    </source>
</evidence>
<keyword evidence="2" id="KW-1185">Reference proteome</keyword>
<dbReference type="InterPro" id="IPR036915">
    <property type="entry name" value="Cyclin-like_sf"/>
</dbReference>
<dbReference type="SUPFAM" id="SSF103642">
    <property type="entry name" value="Sec-C motif"/>
    <property type="match status" value="1"/>
</dbReference>
<evidence type="ECO:0000313" key="1">
    <source>
        <dbReference type="EMBL" id="KMY48294.1"/>
    </source>
</evidence>
<protein>
    <recommendedName>
        <fullName evidence="3">HTH psq-type domain-containing protein</fullName>
    </recommendedName>
</protein>
<dbReference type="SUPFAM" id="SSF47954">
    <property type="entry name" value="Cyclin-like"/>
    <property type="match status" value="1"/>
</dbReference>
<dbReference type="CDD" id="cd00043">
    <property type="entry name" value="CYCLIN_SF"/>
    <property type="match status" value="1"/>
</dbReference>
<gene>
    <name evidence="1" type="ORF">AC625_01060</name>
</gene>
<organism evidence="1 2">
    <name type="scientific">Peribacillus loiseleuriae</name>
    <dbReference type="NCBI Taxonomy" id="1679170"/>
    <lineage>
        <taxon>Bacteria</taxon>
        <taxon>Bacillati</taxon>
        <taxon>Bacillota</taxon>
        <taxon>Bacilli</taxon>
        <taxon>Bacillales</taxon>
        <taxon>Bacillaceae</taxon>
        <taxon>Peribacillus</taxon>
    </lineage>
</organism>
<dbReference type="RefSeq" id="WP_049679613.1">
    <property type="nucleotide sequence ID" value="NZ_LFZW01000001.1"/>
</dbReference>
<accession>A0A0K9GNN4</accession>
<reference evidence="2" key="1">
    <citation type="submission" date="2015-07" db="EMBL/GenBank/DDBJ databases">
        <title>Genome sequencing project for genomic taxonomy and phylogenomics of Bacillus-like bacteria.</title>
        <authorList>
            <person name="Liu B."/>
            <person name="Wang J."/>
            <person name="Zhu Y."/>
            <person name="Liu G."/>
            <person name="Chen Q."/>
            <person name="Chen Z."/>
            <person name="Lan J."/>
            <person name="Che J."/>
            <person name="Ge C."/>
            <person name="Shi H."/>
            <person name="Pan Z."/>
            <person name="Liu X."/>
        </authorList>
    </citation>
    <scope>NUCLEOTIDE SEQUENCE [LARGE SCALE GENOMIC DNA]</scope>
    <source>
        <strain evidence="2">FJAT-27997</strain>
    </source>
</reference>
<proteinExistence type="predicted"/>
<dbReference type="PATRIC" id="fig|1679170.3.peg.195"/>
<comment type="caution">
    <text evidence="1">The sequence shown here is derived from an EMBL/GenBank/DDBJ whole genome shotgun (WGS) entry which is preliminary data.</text>
</comment>
<dbReference type="Proteomes" id="UP000037146">
    <property type="component" value="Unassembled WGS sequence"/>
</dbReference>
<sequence length="366" mass="42641">MSEIYQDNPCPCGSENRYKSCCGKNVIEFPTISISEEAAIFQNELLKYALERYETVILDLAFQYPLFDFTDVEEDPILVETHDTYMQYMRTWAVFNLPIAKGQTIFEEFYRKKSSKIVRKKMKNLIQSWRGSTPKLYLLKTIYSDRVVIEDILGRTEYELQLEYEKEMVEENSLLLGMLLDMGSGMDFLGDPIRFPAAGTVKLVKEFQDELEEHLEDGGGYDDFYQIDFPYILERLLLRMVGDIELPDITQFEWSSEKELQVAILIQEYMRKDDCSIDMIMTAIVIWKSYCEKESPSIRKPEVYAASIDYLVQSALLDMSAPSQKEIADKYEISAATVSKLYKEIGDTLYEELEGLVMTEEMDYEY</sequence>
<dbReference type="OrthoDB" id="6399948at2"/>